<feature type="chain" id="PRO_5032339597" description="Cytochrome P450" evidence="5">
    <location>
        <begin position="21"/>
        <end position="156"/>
    </location>
</feature>
<dbReference type="PANTHER" id="PTHR24296">
    <property type="entry name" value="CYTOCHROME P450"/>
    <property type="match status" value="1"/>
</dbReference>
<organism evidence="6 7">
    <name type="scientific">Coptis chinensis</name>
    <dbReference type="NCBI Taxonomy" id="261450"/>
    <lineage>
        <taxon>Eukaryota</taxon>
        <taxon>Viridiplantae</taxon>
        <taxon>Streptophyta</taxon>
        <taxon>Embryophyta</taxon>
        <taxon>Tracheophyta</taxon>
        <taxon>Spermatophyta</taxon>
        <taxon>Magnoliopsida</taxon>
        <taxon>Ranunculales</taxon>
        <taxon>Ranunculaceae</taxon>
        <taxon>Coptidoideae</taxon>
        <taxon>Coptis</taxon>
    </lineage>
</organism>
<comment type="similarity">
    <text evidence="1">Belongs to the cytochrome P450 family.</text>
</comment>
<feature type="signal peptide" evidence="5">
    <location>
        <begin position="1"/>
        <end position="20"/>
    </location>
</feature>
<dbReference type="AlphaFoldDB" id="A0A835LK28"/>
<dbReference type="InterPro" id="IPR036396">
    <property type="entry name" value="Cyt_P450_sf"/>
</dbReference>
<proteinExistence type="inferred from homology"/>
<dbReference type="GO" id="GO:0020037">
    <property type="term" value="F:heme binding"/>
    <property type="evidence" value="ECO:0007669"/>
    <property type="project" value="InterPro"/>
</dbReference>
<evidence type="ECO:0000256" key="3">
    <source>
        <dbReference type="ARBA" id="ARBA00023002"/>
    </source>
</evidence>
<evidence type="ECO:0000256" key="1">
    <source>
        <dbReference type="ARBA" id="ARBA00010617"/>
    </source>
</evidence>
<dbReference type="OrthoDB" id="1470350at2759"/>
<evidence type="ECO:0008006" key="8">
    <source>
        <dbReference type="Google" id="ProtNLM"/>
    </source>
</evidence>
<keyword evidence="4" id="KW-0408">Iron</keyword>
<dbReference type="Proteomes" id="UP000631114">
    <property type="component" value="Unassembled WGS sequence"/>
</dbReference>
<evidence type="ECO:0000313" key="6">
    <source>
        <dbReference type="EMBL" id="KAF9590201.1"/>
    </source>
</evidence>
<evidence type="ECO:0000256" key="4">
    <source>
        <dbReference type="ARBA" id="ARBA00023004"/>
    </source>
</evidence>
<protein>
    <recommendedName>
        <fullName evidence="8">Cytochrome P450</fullName>
    </recommendedName>
</protein>
<dbReference type="EMBL" id="JADFTS010000009">
    <property type="protein sequence ID" value="KAF9590201.1"/>
    <property type="molecule type" value="Genomic_DNA"/>
</dbReference>
<evidence type="ECO:0000313" key="7">
    <source>
        <dbReference type="Proteomes" id="UP000631114"/>
    </source>
</evidence>
<dbReference type="GO" id="GO:0004497">
    <property type="term" value="F:monooxygenase activity"/>
    <property type="evidence" value="ECO:0007669"/>
    <property type="project" value="InterPro"/>
</dbReference>
<dbReference type="Gene3D" id="1.10.630.10">
    <property type="entry name" value="Cytochrome P450"/>
    <property type="match status" value="1"/>
</dbReference>
<keyword evidence="7" id="KW-1185">Reference proteome</keyword>
<evidence type="ECO:0000256" key="5">
    <source>
        <dbReference type="SAM" id="SignalP"/>
    </source>
</evidence>
<keyword evidence="2" id="KW-0479">Metal-binding</keyword>
<dbReference type="GO" id="GO:0016705">
    <property type="term" value="F:oxidoreductase activity, acting on paired donors, with incorporation or reduction of molecular oxygen"/>
    <property type="evidence" value="ECO:0007669"/>
    <property type="project" value="InterPro"/>
</dbReference>
<keyword evidence="3" id="KW-0560">Oxidoreductase</keyword>
<dbReference type="GO" id="GO:0005506">
    <property type="term" value="F:iron ion binding"/>
    <property type="evidence" value="ECO:0007669"/>
    <property type="project" value="InterPro"/>
</dbReference>
<sequence length="156" mass="18476">MKRWPEFCLTLFCFITVRWYLKHKNEVLVQWPILDVMPSLLKICHRIHEWSVELANSVGNTIVGRGPVFARLRLVYTCDPRNVEYITKTNFTNFPKGADYIEIFDILGKGIFNSDYEYWHAQRKVANMKFMSKDFRSYIAQTTRKVVENSLLPFLS</sequence>
<evidence type="ECO:0000256" key="2">
    <source>
        <dbReference type="ARBA" id="ARBA00022723"/>
    </source>
</evidence>
<comment type="caution">
    <text evidence="6">The sequence shown here is derived from an EMBL/GenBank/DDBJ whole genome shotgun (WGS) entry which is preliminary data.</text>
</comment>
<reference evidence="6 7" key="1">
    <citation type="submission" date="2020-10" db="EMBL/GenBank/DDBJ databases">
        <title>The Coptis chinensis genome and diversification of protoberbering-type alkaloids.</title>
        <authorList>
            <person name="Wang B."/>
            <person name="Shu S."/>
            <person name="Song C."/>
            <person name="Liu Y."/>
        </authorList>
    </citation>
    <scope>NUCLEOTIDE SEQUENCE [LARGE SCALE GENOMIC DNA]</scope>
    <source>
        <strain evidence="6">HL-2020</strain>
        <tissue evidence="6">Leaf</tissue>
    </source>
</reference>
<keyword evidence="5" id="KW-0732">Signal</keyword>
<dbReference type="SUPFAM" id="SSF48264">
    <property type="entry name" value="Cytochrome P450"/>
    <property type="match status" value="1"/>
</dbReference>
<accession>A0A835LK28</accession>
<gene>
    <name evidence="6" type="ORF">IFM89_031856</name>
</gene>
<name>A0A835LK28_9MAGN</name>